<evidence type="ECO:0000313" key="1">
    <source>
        <dbReference type="EMBL" id="ODQ70323.1"/>
    </source>
</evidence>
<protein>
    <submittedName>
        <fullName evidence="1">Uncharacterized protein</fullName>
    </submittedName>
</protein>
<sequence>MRNLMTRDDQYTVEDDSIGYDGATDEVETTDLEGAITIDELSGDEERDILDMDVEEYKDLFNLQLQLPYQMCTRKDARLVSTYILERSGRWVLFKVMHSLDNVGFSLWGQIPQIEAQSRYTCRKLISDCAGLSPVKYDCCHLRPCVCYFEESEGYQVCPKCGAEHFAKYSSKPNKTFTYIPLEPRIRAIFSQKQLSKILREYPSEVMSKTGILADYWNGDIIKRLRADGIFEDPTEIALARIGIVD</sequence>
<proteinExistence type="predicted"/>
<keyword evidence="2" id="KW-1185">Reference proteome</keyword>
<dbReference type="Proteomes" id="UP000094385">
    <property type="component" value="Unassembled WGS sequence"/>
</dbReference>
<organism evidence="1 2">
    <name type="scientific">Lipomyces starkeyi NRRL Y-11557</name>
    <dbReference type="NCBI Taxonomy" id="675824"/>
    <lineage>
        <taxon>Eukaryota</taxon>
        <taxon>Fungi</taxon>
        <taxon>Dikarya</taxon>
        <taxon>Ascomycota</taxon>
        <taxon>Saccharomycotina</taxon>
        <taxon>Lipomycetes</taxon>
        <taxon>Lipomycetales</taxon>
        <taxon>Lipomycetaceae</taxon>
        <taxon>Lipomyces</taxon>
    </lineage>
</organism>
<dbReference type="EMBL" id="KV454300">
    <property type="protein sequence ID" value="ODQ70323.1"/>
    <property type="molecule type" value="Genomic_DNA"/>
</dbReference>
<name>A0A1E3PY01_LIPST</name>
<accession>A0A1E3PY01</accession>
<reference evidence="1 2" key="1">
    <citation type="journal article" date="2016" name="Proc. Natl. Acad. Sci. U.S.A.">
        <title>Comparative genomics of biotechnologically important yeasts.</title>
        <authorList>
            <person name="Riley R."/>
            <person name="Haridas S."/>
            <person name="Wolfe K.H."/>
            <person name="Lopes M.R."/>
            <person name="Hittinger C.T."/>
            <person name="Goeker M."/>
            <person name="Salamov A.A."/>
            <person name="Wisecaver J.H."/>
            <person name="Long T.M."/>
            <person name="Calvey C.H."/>
            <person name="Aerts A.L."/>
            <person name="Barry K.W."/>
            <person name="Choi C."/>
            <person name="Clum A."/>
            <person name="Coughlan A.Y."/>
            <person name="Deshpande S."/>
            <person name="Douglass A.P."/>
            <person name="Hanson S.J."/>
            <person name="Klenk H.-P."/>
            <person name="LaButti K.M."/>
            <person name="Lapidus A."/>
            <person name="Lindquist E.A."/>
            <person name="Lipzen A.M."/>
            <person name="Meier-Kolthoff J.P."/>
            <person name="Ohm R.A."/>
            <person name="Otillar R.P."/>
            <person name="Pangilinan J.L."/>
            <person name="Peng Y."/>
            <person name="Rokas A."/>
            <person name="Rosa C.A."/>
            <person name="Scheuner C."/>
            <person name="Sibirny A.A."/>
            <person name="Slot J.C."/>
            <person name="Stielow J.B."/>
            <person name="Sun H."/>
            <person name="Kurtzman C.P."/>
            <person name="Blackwell M."/>
            <person name="Grigoriev I.V."/>
            <person name="Jeffries T.W."/>
        </authorList>
    </citation>
    <scope>NUCLEOTIDE SEQUENCE [LARGE SCALE GENOMIC DNA]</scope>
    <source>
        <strain evidence="1 2">NRRL Y-11557</strain>
    </source>
</reference>
<dbReference type="OrthoDB" id="3257409at2759"/>
<evidence type="ECO:0000313" key="2">
    <source>
        <dbReference type="Proteomes" id="UP000094385"/>
    </source>
</evidence>
<gene>
    <name evidence="1" type="ORF">LIPSTDRAFT_5794</name>
</gene>
<dbReference type="AlphaFoldDB" id="A0A1E3PY01"/>